<name>A0A133ZV14_9BACL</name>
<dbReference type="PANTHER" id="PTHR10629:SF52">
    <property type="entry name" value="DNA (CYTOSINE-5)-METHYLTRANSFERASE 1"/>
    <property type="match status" value="1"/>
</dbReference>
<dbReference type="GO" id="GO:0009307">
    <property type="term" value="P:DNA restriction-modification system"/>
    <property type="evidence" value="ECO:0007669"/>
    <property type="project" value="UniProtKB-KW"/>
</dbReference>
<keyword evidence="2 5" id="KW-0808">Transferase</keyword>
<evidence type="ECO:0000256" key="1">
    <source>
        <dbReference type="ARBA" id="ARBA00022603"/>
    </source>
</evidence>
<comment type="catalytic activity">
    <reaction evidence="7">
        <text>a 2'-deoxycytidine in DNA + S-adenosyl-L-methionine = a 5-methyl-2'-deoxycytidine in DNA + S-adenosyl-L-homocysteine + H(+)</text>
        <dbReference type="Rhea" id="RHEA:13681"/>
        <dbReference type="Rhea" id="RHEA-COMP:11369"/>
        <dbReference type="Rhea" id="RHEA-COMP:11370"/>
        <dbReference type="ChEBI" id="CHEBI:15378"/>
        <dbReference type="ChEBI" id="CHEBI:57856"/>
        <dbReference type="ChEBI" id="CHEBI:59789"/>
        <dbReference type="ChEBI" id="CHEBI:85452"/>
        <dbReference type="ChEBI" id="CHEBI:85454"/>
        <dbReference type="EC" id="2.1.1.37"/>
    </reaction>
</comment>
<dbReference type="OrthoDB" id="9813719at2"/>
<organism evidence="8 9">
    <name type="scientific">Gemella haemolysans</name>
    <dbReference type="NCBI Taxonomy" id="1379"/>
    <lineage>
        <taxon>Bacteria</taxon>
        <taxon>Bacillati</taxon>
        <taxon>Bacillota</taxon>
        <taxon>Bacilli</taxon>
        <taxon>Bacillales</taxon>
        <taxon>Gemellaceae</taxon>
        <taxon>Gemella</taxon>
    </lineage>
</organism>
<sequence length="144" mass="16470">MKRQVIDLFSGVGGLYKGFFDSGFEIVLANEVDYSIANSYKKNHPKVKMINEDISKLDIDDVFNEYKNIDVIVGGPPCQGFSQKGKRKIMDDPRNYLFKYFFEVVSVVRPKYFVLENVPNILTANNGHFKDEIYSLCSSNGYTL</sequence>
<dbReference type="InterPro" id="IPR029063">
    <property type="entry name" value="SAM-dependent_MTases_sf"/>
</dbReference>
<dbReference type="Proteomes" id="UP000070355">
    <property type="component" value="Unassembled WGS sequence"/>
</dbReference>
<dbReference type="PRINTS" id="PR00105">
    <property type="entry name" value="C5METTRFRASE"/>
</dbReference>
<dbReference type="InterPro" id="IPR018117">
    <property type="entry name" value="C5_DNA_meth_AS"/>
</dbReference>
<dbReference type="SUPFAM" id="SSF53335">
    <property type="entry name" value="S-adenosyl-L-methionine-dependent methyltransferases"/>
    <property type="match status" value="1"/>
</dbReference>
<dbReference type="STRING" id="1379.HMPREF3186_01223"/>
<evidence type="ECO:0000313" key="9">
    <source>
        <dbReference type="Proteomes" id="UP000070355"/>
    </source>
</evidence>
<dbReference type="Pfam" id="PF00145">
    <property type="entry name" value="DNA_methylase"/>
    <property type="match status" value="1"/>
</dbReference>
<dbReference type="InterPro" id="IPR050390">
    <property type="entry name" value="C5-Methyltransferase"/>
</dbReference>
<dbReference type="NCBIfam" id="TIGR00675">
    <property type="entry name" value="dcm"/>
    <property type="match status" value="1"/>
</dbReference>
<evidence type="ECO:0000313" key="8">
    <source>
        <dbReference type="EMBL" id="KXB59279.1"/>
    </source>
</evidence>
<dbReference type="PANTHER" id="PTHR10629">
    <property type="entry name" value="CYTOSINE-SPECIFIC METHYLTRANSFERASE"/>
    <property type="match status" value="1"/>
</dbReference>
<dbReference type="GO" id="GO:0003886">
    <property type="term" value="F:DNA (cytosine-5-)-methyltransferase activity"/>
    <property type="evidence" value="ECO:0007669"/>
    <property type="project" value="UniProtKB-EC"/>
</dbReference>
<dbReference type="PROSITE" id="PS00094">
    <property type="entry name" value="C5_MTASE_1"/>
    <property type="match status" value="1"/>
</dbReference>
<evidence type="ECO:0000256" key="6">
    <source>
        <dbReference type="RuleBase" id="RU000416"/>
    </source>
</evidence>
<reference evidence="9" key="1">
    <citation type="submission" date="2016-01" db="EMBL/GenBank/DDBJ databases">
        <authorList>
            <person name="Mitreva M."/>
            <person name="Pepin K.H."/>
            <person name="Mihindukulasuriya K.A."/>
            <person name="Fulton R."/>
            <person name="Fronick C."/>
            <person name="O'Laughlin M."/>
            <person name="Miner T."/>
            <person name="Herter B."/>
            <person name="Rosa B.A."/>
            <person name="Cordes M."/>
            <person name="Tomlinson C."/>
            <person name="Wollam A."/>
            <person name="Palsikar V.B."/>
            <person name="Mardis E.R."/>
            <person name="Wilson R.K."/>
        </authorList>
    </citation>
    <scope>NUCLEOTIDE SEQUENCE [LARGE SCALE GENOMIC DNA]</scope>
    <source>
        <strain evidence="9">DNF01167</strain>
    </source>
</reference>
<comment type="caution">
    <text evidence="8">The sequence shown here is derived from an EMBL/GenBank/DDBJ whole genome shotgun (WGS) entry which is preliminary data.</text>
</comment>
<gene>
    <name evidence="8" type="ORF">HMPREF3186_01223</name>
</gene>
<dbReference type="InterPro" id="IPR001525">
    <property type="entry name" value="C5_MeTfrase"/>
</dbReference>
<feature type="active site" evidence="5">
    <location>
        <position position="78"/>
    </location>
</feature>
<proteinExistence type="inferred from homology"/>
<keyword evidence="1 5" id="KW-0489">Methyltransferase</keyword>
<evidence type="ECO:0000256" key="5">
    <source>
        <dbReference type="PROSITE-ProRule" id="PRU01016"/>
    </source>
</evidence>
<dbReference type="PROSITE" id="PS51679">
    <property type="entry name" value="SAM_MT_C5"/>
    <property type="match status" value="1"/>
</dbReference>
<keyword evidence="4" id="KW-0680">Restriction system</keyword>
<dbReference type="EC" id="2.1.1.37" evidence="7"/>
<comment type="similarity">
    <text evidence="5 6">Belongs to the class I-like SAM-binding methyltransferase superfamily. C5-methyltransferase family.</text>
</comment>
<dbReference type="AlphaFoldDB" id="A0A133ZV14"/>
<evidence type="ECO:0000256" key="3">
    <source>
        <dbReference type="ARBA" id="ARBA00022691"/>
    </source>
</evidence>
<keyword evidence="3 5" id="KW-0949">S-adenosyl-L-methionine</keyword>
<protein>
    <recommendedName>
        <fullName evidence="7">Cytosine-specific methyltransferase</fullName>
        <ecNumber evidence="7">2.1.1.37</ecNumber>
    </recommendedName>
</protein>
<accession>A0A133ZV14</accession>
<dbReference type="PATRIC" id="fig|1379.3.peg.1203"/>
<evidence type="ECO:0000256" key="7">
    <source>
        <dbReference type="RuleBase" id="RU000417"/>
    </source>
</evidence>
<evidence type="ECO:0000256" key="4">
    <source>
        <dbReference type="ARBA" id="ARBA00022747"/>
    </source>
</evidence>
<dbReference type="Gene3D" id="3.40.50.150">
    <property type="entry name" value="Vaccinia Virus protein VP39"/>
    <property type="match status" value="1"/>
</dbReference>
<evidence type="ECO:0000256" key="2">
    <source>
        <dbReference type="ARBA" id="ARBA00022679"/>
    </source>
</evidence>
<dbReference type="EMBL" id="LSDC01000077">
    <property type="protein sequence ID" value="KXB59279.1"/>
    <property type="molecule type" value="Genomic_DNA"/>
</dbReference>
<dbReference type="GO" id="GO:0032259">
    <property type="term" value="P:methylation"/>
    <property type="evidence" value="ECO:0007669"/>
    <property type="project" value="UniProtKB-KW"/>
</dbReference>
<dbReference type="RefSeq" id="WP_060914348.1">
    <property type="nucleotide sequence ID" value="NZ_KQ959966.1"/>
</dbReference>